<dbReference type="AlphaFoldDB" id="A0A8R1E380"/>
<dbReference type="InterPro" id="IPR018617">
    <property type="entry name" value="Ima1_N"/>
</dbReference>
<dbReference type="GO" id="GO:0005521">
    <property type="term" value="F:lamin binding"/>
    <property type="evidence" value="ECO:0007669"/>
    <property type="project" value="TreeGrafter"/>
</dbReference>
<name>A0A8R1E380_CAEJA</name>
<dbReference type="Proteomes" id="UP000005237">
    <property type="component" value="Unassembled WGS sequence"/>
</dbReference>
<reference evidence="9" key="2">
    <citation type="submission" date="2022-06" db="UniProtKB">
        <authorList>
            <consortium name="EnsemblMetazoa"/>
        </authorList>
    </citation>
    <scope>IDENTIFICATION</scope>
    <source>
        <strain evidence="9">DF5081</strain>
    </source>
</reference>
<dbReference type="GO" id="GO:0030473">
    <property type="term" value="P:nuclear migration along microtubule"/>
    <property type="evidence" value="ECO:0007669"/>
    <property type="project" value="TreeGrafter"/>
</dbReference>
<proteinExistence type="inferred from homology"/>
<dbReference type="GO" id="GO:0051015">
    <property type="term" value="F:actin filament binding"/>
    <property type="evidence" value="ECO:0007669"/>
    <property type="project" value="TreeGrafter"/>
</dbReference>
<feature type="transmembrane region" description="Helical" evidence="7">
    <location>
        <begin position="203"/>
        <end position="228"/>
    </location>
</feature>
<keyword evidence="6" id="KW-0539">Nucleus</keyword>
<dbReference type="InterPro" id="IPR040041">
    <property type="entry name" value="TMEM201"/>
</dbReference>
<keyword evidence="10" id="KW-1185">Reference proteome</keyword>
<evidence type="ECO:0000256" key="1">
    <source>
        <dbReference type="ARBA" id="ARBA00004473"/>
    </source>
</evidence>
<evidence type="ECO:0000313" key="10">
    <source>
        <dbReference type="Proteomes" id="UP000005237"/>
    </source>
</evidence>
<dbReference type="EnsemblMetazoa" id="CJA17473.1">
    <property type="protein sequence ID" value="CJA17473.1"/>
    <property type="gene ID" value="WBGene00136677"/>
</dbReference>
<dbReference type="GO" id="GO:0005637">
    <property type="term" value="C:nuclear inner membrane"/>
    <property type="evidence" value="ECO:0007669"/>
    <property type="project" value="UniProtKB-SubCell"/>
</dbReference>
<dbReference type="PANTHER" id="PTHR28646">
    <property type="entry name" value="TRANSMEMBRANE PROTEIN 201"/>
    <property type="match status" value="1"/>
</dbReference>
<organism evidence="9 10">
    <name type="scientific">Caenorhabditis japonica</name>
    <dbReference type="NCBI Taxonomy" id="281687"/>
    <lineage>
        <taxon>Eukaryota</taxon>
        <taxon>Metazoa</taxon>
        <taxon>Ecdysozoa</taxon>
        <taxon>Nematoda</taxon>
        <taxon>Chromadorea</taxon>
        <taxon>Rhabditida</taxon>
        <taxon>Rhabditina</taxon>
        <taxon>Rhabditomorpha</taxon>
        <taxon>Rhabditoidea</taxon>
        <taxon>Rhabditidae</taxon>
        <taxon>Peloderinae</taxon>
        <taxon>Caenorhabditis</taxon>
    </lineage>
</organism>
<keyword evidence="5 7" id="KW-0472">Membrane</keyword>
<evidence type="ECO:0000256" key="6">
    <source>
        <dbReference type="ARBA" id="ARBA00023242"/>
    </source>
</evidence>
<accession>A0A8R1E380</accession>
<evidence type="ECO:0000313" key="9">
    <source>
        <dbReference type="EnsemblMetazoa" id="CJA17473.1"/>
    </source>
</evidence>
<dbReference type="Pfam" id="PF09779">
    <property type="entry name" value="Ima1_N"/>
    <property type="match status" value="1"/>
</dbReference>
<evidence type="ECO:0000256" key="7">
    <source>
        <dbReference type="SAM" id="Phobius"/>
    </source>
</evidence>
<reference evidence="10" key="1">
    <citation type="submission" date="2010-08" db="EMBL/GenBank/DDBJ databases">
        <authorList>
            <consortium name="Caenorhabditis japonica Sequencing Consortium"/>
            <person name="Wilson R.K."/>
        </authorList>
    </citation>
    <scope>NUCLEOTIDE SEQUENCE [LARGE SCALE GENOMIC DNA]</scope>
    <source>
        <strain evidence="10">DF5081</strain>
    </source>
</reference>
<feature type="domain" description="Ima1 N-terminal" evidence="8">
    <location>
        <begin position="28"/>
        <end position="160"/>
    </location>
</feature>
<protein>
    <submittedName>
        <fullName evidence="9">Ima1_N domain-containing protein</fullName>
    </submittedName>
</protein>
<dbReference type="PANTHER" id="PTHR28646:SF1">
    <property type="entry name" value="TRANSMEMBRANE PROTEIN 201"/>
    <property type="match status" value="1"/>
</dbReference>
<keyword evidence="4 7" id="KW-1133">Transmembrane helix</keyword>
<sequence length="258" mass="29519">MEVAVAVGVIVSASVIYKSIRPLINSRVECWFCHTATKVAYQNRNSFTCPSCEQYNGFTEDGDYNKHLPRQSYTTPKRYCEPVKEKKKPDGFLDRLSGFNMSPKAANGLCSECNLGQEIMLKKIADFEPIDEDRWNEELEDYRYKLESLYQLCPRCTIQVHGKLEEDKKKYSYLLDMRHKLKKVIGSTLHEAMNPYKRSARKLFFAGGTVCESLHFGSLILLFFVFLATVDFLQQDAGASLANFPKIVQDQLPSVYSS</sequence>
<evidence type="ECO:0000256" key="5">
    <source>
        <dbReference type="ARBA" id="ARBA00023136"/>
    </source>
</evidence>
<comment type="subcellular location">
    <subcellularLocation>
        <location evidence="1">Nucleus inner membrane</location>
        <topology evidence="1">Multi-pass membrane protein</topology>
    </subcellularLocation>
</comment>
<evidence type="ECO:0000259" key="8">
    <source>
        <dbReference type="Pfam" id="PF09779"/>
    </source>
</evidence>
<evidence type="ECO:0000256" key="2">
    <source>
        <dbReference type="ARBA" id="ARBA00007600"/>
    </source>
</evidence>
<comment type="similarity">
    <text evidence="2">Belongs to the TMEM201 family.</text>
</comment>
<keyword evidence="3 7" id="KW-0812">Transmembrane</keyword>
<evidence type="ECO:0000256" key="3">
    <source>
        <dbReference type="ARBA" id="ARBA00022692"/>
    </source>
</evidence>
<evidence type="ECO:0000256" key="4">
    <source>
        <dbReference type="ARBA" id="ARBA00022989"/>
    </source>
</evidence>